<dbReference type="PANTHER" id="PTHR13932:SF5">
    <property type="entry name" value="RADICAL S-ADENOSYL METHIONINE DOMAIN-CONTAINING PROTEIN 1, MITOCHONDRIAL"/>
    <property type="match status" value="1"/>
</dbReference>
<evidence type="ECO:0000313" key="3">
    <source>
        <dbReference type="Proteomes" id="UP000886845"/>
    </source>
</evidence>
<dbReference type="GO" id="GO:0003824">
    <property type="term" value="F:catalytic activity"/>
    <property type="evidence" value="ECO:0007669"/>
    <property type="project" value="InterPro"/>
</dbReference>
<reference evidence="2" key="1">
    <citation type="submission" date="2020-10" db="EMBL/GenBank/DDBJ databases">
        <authorList>
            <person name="Gilroy R."/>
        </authorList>
    </citation>
    <scope>NUCLEOTIDE SEQUENCE</scope>
    <source>
        <strain evidence="2">35461</strain>
    </source>
</reference>
<accession>A0A9D1T3C2</accession>
<dbReference type="GO" id="GO:0006779">
    <property type="term" value="P:porphyrin-containing compound biosynthetic process"/>
    <property type="evidence" value="ECO:0007669"/>
    <property type="project" value="TreeGrafter"/>
</dbReference>
<dbReference type="SFLD" id="SFLDS00029">
    <property type="entry name" value="Radical_SAM"/>
    <property type="match status" value="1"/>
</dbReference>
<organism evidence="2 3">
    <name type="scientific">Candidatus Spyradenecus faecavium</name>
    <dbReference type="NCBI Taxonomy" id="2840947"/>
    <lineage>
        <taxon>Bacteria</taxon>
        <taxon>Pseudomonadati</taxon>
        <taxon>Lentisphaerota</taxon>
        <taxon>Lentisphaeria</taxon>
        <taxon>Lentisphaerales</taxon>
        <taxon>Lentisphaeraceae</taxon>
        <taxon>Lentisphaeraceae incertae sedis</taxon>
        <taxon>Candidatus Spyradenecus</taxon>
    </lineage>
</organism>
<dbReference type="CDD" id="cd01335">
    <property type="entry name" value="Radical_SAM"/>
    <property type="match status" value="1"/>
</dbReference>
<name>A0A9D1T3C2_9BACT</name>
<dbReference type="SFLD" id="SFLDG01065">
    <property type="entry name" value="anaerobic_coproporphyrinogen-I"/>
    <property type="match status" value="1"/>
</dbReference>
<sequence length="349" mass="37399">MRHLYLHVPFCTGRCAYCAFLSGPPPADPATHVDALLREAAARGFPTVGPLDSLYCGGGTPALLGERGFARLRASGLFTLADGAEWTVELHPAAVTAPLVRTLAALGVTRLSLGVQAFDDATLARCNRRHTARQALEAIETARAAVPDTGIDLIAGLPGVSPAEWTRTLRRTVSLGLPHVSVYALSVEPGSAWGRAGMAPPDPDLLCDAVAEAADALAAAGLRRYETSNYARPGWECRHNLNTWHGGDYLGLGRGAASRLGLLRRSGDGDEETLTPEEDALERALTELRLAEGLDLEATFARFPLLAPRRDRWTRLLADFRAHGLLDGANAPTRRGYEVLDAMERELLG</sequence>
<dbReference type="AlphaFoldDB" id="A0A9D1T3C2"/>
<dbReference type="SUPFAM" id="SSF102114">
    <property type="entry name" value="Radical SAM enzymes"/>
    <property type="match status" value="1"/>
</dbReference>
<dbReference type="InterPro" id="IPR058240">
    <property type="entry name" value="rSAM_sf"/>
</dbReference>
<dbReference type="Pfam" id="PF04055">
    <property type="entry name" value="Radical_SAM"/>
    <property type="match status" value="1"/>
</dbReference>
<evidence type="ECO:0000259" key="1">
    <source>
        <dbReference type="PROSITE" id="PS51918"/>
    </source>
</evidence>
<gene>
    <name evidence="2" type="ORF">IAC79_07280</name>
</gene>
<dbReference type="GO" id="GO:0005737">
    <property type="term" value="C:cytoplasm"/>
    <property type="evidence" value="ECO:0007669"/>
    <property type="project" value="TreeGrafter"/>
</dbReference>
<proteinExistence type="predicted"/>
<dbReference type="InterPro" id="IPR006638">
    <property type="entry name" value="Elp3/MiaA/NifB-like_rSAM"/>
</dbReference>
<dbReference type="PROSITE" id="PS51918">
    <property type="entry name" value="RADICAL_SAM"/>
    <property type="match status" value="1"/>
</dbReference>
<evidence type="ECO:0000313" key="2">
    <source>
        <dbReference type="EMBL" id="HIV09896.1"/>
    </source>
</evidence>
<dbReference type="GO" id="GO:0051539">
    <property type="term" value="F:4 iron, 4 sulfur cluster binding"/>
    <property type="evidence" value="ECO:0007669"/>
    <property type="project" value="TreeGrafter"/>
</dbReference>
<protein>
    <submittedName>
        <fullName evidence="2">Coproporphyrinogen III oxidase family protein</fullName>
    </submittedName>
</protein>
<dbReference type="InterPro" id="IPR007197">
    <property type="entry name" value="rSAM"/>
</dbReference>
<reference evidence="2" key="2">
    <citation type="journal article" date="2021" name="PeerJ">
        <title>Extensive microbial diversity within the chicken gut microbiome revealed by metagenomics and culture.</title>
        <authorList>
            <person name="Gilroy R."/>
            <person name="Ravi A."/>
            <person name="Getino M."/>
            <person name="Pursley I."/>
            <person name="Horton D.L."/>
            <person name="Alikhan N.F."/>
            <person name="Baker D."/>
            <person name="Gharbi K."/>
            <person name="Hall N."/>
            <person name="Watson M."/>
            <person name="Adriaenssens E.M."/>
            <person name="Foster-Nyarko E."/>
            <person name="Jarju S."/>
            <person name="Secka A."/>
            <person name="Antonio M."/>
            <person name="Oren A."/>
            <person name="Chaudhuri R.R."/>
            <person name="La Ragione R."/>
            <person name="Hildebrand F."/>
            <person name="Pallen M.J."/>
        </authorList>
    </citation>
    <scope>NUCLEOTIDE SEQUENCE</scope>
    <source>
        <strain evidence="2">35461</strain>
    </source>
</reference>
<dbReference type="InterPro" id="IPR034505">
    <property type="entry name" value="Coproporphyrinogen-III_oxidase"/>
</dbReference>
<dbReference type="PANTHER" id="PTHR13932">
    <property type="entry name" value="COPROPORPHYRINIGEN III OXIDASE"/>
    <property type="match status" value="1"/>
</dbReference>
<dbReference type="SFLD" id="SFLDG01082">
    <property type="entry name" value="B12-binding_domain_containing"/>
    <property type="match status" value="1"/>
</dbReference>
<dbReference type="Proteomes" id="UP000886845">
    <property type="component" value="Unassembled WGS sequence"/>
</dbReference>
<comment type="caution">
    <text evidence="2">The sequence shown here is derived from an EMBL/GenBank/DDBJ whole genome shotgun (WGS) entry which is preliminary data.</text>
</comment>
<dbReference type="SMART" id="SM00729">
    <property type="entry name" value="Elp3"/>
    <property type="match status" value="1"/>
</dbReference>
<dbReference type="Gene3D" id="3.30.750.200">
    <property type="match status" value="1"/>
</dbReference>
<dbReference type="EMBL" id="DVOR01000232">
    <property type="protein sequence ID" value="HIV09896.1"/>
    <property type="molecule type" value="Genomic_DNA"/>
</dbReference>
<feature type="domain" description="Radical SAM core" evidence="1">
    <location>
        <begin position="1"/>
        <end position="229"/>
    </location>
</feature>